<name>A0A3N4LDK2_9PEZI</name>
<protein>
    <submittedName>
        <fullName evidence="1">Uncharacterized protein</fullName>
    </submittedName>
</protein>
<dbReference type="AlphaFoldDB" id="A0A3N4LDK2"/>
<organism evidence="1 2">
    <name type="scientific">Terfezia boudieri ATCC MYA-4762</name>
    <dbReference type="NCBI Taxonomy" id="1051890"/>
    <lineage>
        <taxon>Eukaryota</taxon>
        <taxon>Fungi</taxon>
        <taxon>Dikarya</taxon>
        <taxon>Ascomycota</taxon>
        <taxon>Pezizomycotina</taxon>
        <taxon>Pezizomycetes</taxon>
        <taxon>Pezizales</taxon>
        <taxon>Pezizaceae</taxon>
        <taxon>Terfezia</taxon>
    </lineage>
</organism>
<evidence type="ECO:0000313" key="2">
    <source>
        <dbReference type="Proteomes" id="UP000267821"/>
    </source>
</evidence>
<proteinExistence type="predicted"/>
<dbReference type="EMBL" id="ML121587">
    <property type="protein sequence ID" value="RPB19552.1"/>
    <property type="molecule type" value="Genomic_DNA"/>
</dbReference>
<sequence length="78" mass="8412">MMISGLGIRFPIRASSLAILIRTHSLNPGMALHLHQSPHLSFTRASTQSLRSPVDNSAALAIAASLSNTTMFALYLTY</sequence>
<gene>
    <name evidence="1" type="ORF">L211DRAFT_619841</name>
</gene>
<accession>A0A3N4LDK2</accession>
<evidence type="ECO:0000313" key="1">
    <source>
        <dbReference type="EMBL" id="RPB19552.1"/>
    </source>
</evidence>
<keyword evidence="2" id="KW-1185">Reference proteome</keyword>
<dbReference type="InParanoid" id="A0A3N4LDK2"/>
<dbReference type="Proteomes" id="UP000267821">
    <property type="component" value="Unassembled WGS sequence"/>
</dbReference>
<reference evidence="1 2" key="1">
    <citation type="journal article" date="2018" name="Nat. Ecol. Evol.">
        <title>Pezizomycetes genomes reveal the molecular basis of ectomycorrhizal truffle lifestyle.</title>
        <authorList>
            <person name="Murat C."/>
            <person name="Payen T."/>
            <person name="Noel B."/>
            <person name="Kuo A."/>
            <person name="Morin E."/>
            <person name="Chen J."/>
            <person name="Kohler A."/>
            <person name="Krizsan K."/>
            <person name="Balestrini R."/>
            <person name="Da Silva C."/>
            <person name="Montanini B."/>
            <person name="Hainaut M."/>
            <person name="Levati E."/>
            <person name="Barry K.W."/>
            <person name="Belfiori B."/>
            <person name="Cichocki N."/>
            <person name="Clum A."/>
            <person name="Dockter R.B."/>
            <person name="Fauchery L."/>
            <person name="Guy J."/>
            <person name="Iotti M."/>
            <person name="Le Tacon F."/>
            <person name="Lindquist E.A."/>
            <person name="Lipzen A."/>
            <person name="Malagnac F."/>
            <person name="Mello A."/>
            <person name="Molinier V."/>
            <person name="Miyauchi S."/>
            <person name="Poulain J."/>
            <person name="Riccioni C."/>
            <person name="Rubini A."/>
            <person name="Sitrit Y."/>
            <person name="Splivallo R."/>
            <person name="Traeger S."/>
            <person name="Wang M."/>
            <person name="Zifcakova L."/>
            <person name="Wipf D."/>
            <person name="Zambonelli A."/>
            <person name="Paolocci F."/>
            <person name="Nowrousian M."/>
            <person name="Ottonello S."/>
            <person name="Baldrian P."/>
            <person name="Spatafora J.W."/>
            <person name="Henrissat B."/>
            <person name="Nagy L.G."/>
            <person name="Aury J.M."/>
            <person name="Wincker P."/>
            <person name="Grigoriev I.V."/>
            <person name="Bonfante P."/>
            <person name="Martin F.M."/>
        </authorList>
    </citation>
    <scope>NUCLEOTIDE SEQUENCE [LARGE SCALE GENOMIC DNA]</scope>
    <source>
        <strain evidence="1 2">ATCC MYA-4762</strain>
    </source>
</reference>